<evidence type="ECO:0000313" key="1">
    <source>
        <dbReference type="EMBL" id="CAF1284527.1"/>
    </source>
</evidence>
<dbReference type="Proteomes" id="UP000681722">
    <property type="component" value="Unassembled WGS sequence"/>
</dbReference>
<dbReference type="Proteomes" id="UP000677228">
    <property type="component" value="Unassembled WGS sequence"/>
</dbReference>
<organism evidence="1 5">
    <name type="scientific">Didymodactylos carnosus</name>
    <dbReference type="NCBI Taxonomy" id="1234261"/>
    <lineage>
        <taxon>Eukaryota</taxon>
        <taxon>Metazoa</taxon>
        <taxon>Spiralia</taxon>
        <taxon>Gnathifera</taxon>
        <taxon>Rotifera</taxon>
        <taxon>Eurotatoria</taxon>
        <taxon>Bdelloidea</taxon>
        <taxon>Philodinida</taxon>
        <taxon>Philodinidae</taxon>
        <taxon>Didymodactylos</taxon>
    </lineage>
</organism>
<dbReference type="Proteomes" id="UP000663829">
    <property type="component" value="Unassembled WGS sequence"/>
</dbReference>
<sequence length="159" mass="18479">MTTMTTSSKEEVILKPLLEYLFYSRNSYELLALDAKNNNSDIRDLFDRLATKRQTMLNTLSEHNVGVENLEKQELIEHSGGERPVDNELQQIYNNIKDSFASGNTQTISQEIKQEKLYLIDKYKQILQNKQLQQSSLPQKLKDLLLQQLNELEELNSDT</sequence>
<dbReference type="EMBL" id="CAJOBC010029470">
    <property type="protein sequence ID" value="CAF4083254.1"/>
    <property type="molecule type" value="Genomic_DNA"/>
</dbReference>
<evidence type="ECO:0000313" key="3">
    <source>
        <dbReference type="EMBL" id="CAF4083254.1"/>
    </source>
</evidence>
<dbReference type="EMBL" id="CAJNOQ010011758">
    <property type="protein sequence ID" value="CAF1284527.1"/>
    <property type="molecule type" value="Genomic_DNA"/>
</dbReference>
<reference evidence="1" key="1">
    <citation type="submission" date="2021-02" db="EMBL/GenBank/DDBJ databases">
        <authorList>
            <person name="Nowell W R."/>
        </authorList>
    </citation>
    <scope>NUCLEOTIDE SEQUENCE</scope>
</reference>
<name>A0A815CFM2_9BILA</name>
<proteinExistence type="predicted"/>
<dbReference type="InterPro" id="IPR012347">
    <property type="entry name" value="Ferritin-like"/>
</dbReference>
<evidence type="ECO:0000313" key="4">
    <source>
        <dbReference type="EMBL" id="CAF4223845.1"/>
    </source>
</evidence>
<evidence type="ECO:0000313" key="5">
    <source>
        <dbReference type="Proteomes" id="UP000663829"/>
    </source>
</evidence>
<evidence type="ECO:0000313" key="2">
    <source>
        <dbReference type="EMBL" id="CAF1424180.1"/>
    </source>
</evidence>
<dbReference type="AlphaFoldDB" id="A0A815CFM2"/>
<keyword evidence="5" id="KW-1185">Reference proteome</keyword>
<comment type="caution">
    <text evidence="1">The sequence shown here is derived from an EMBL/GenBank/DDBJ whole genome shotgun (WGS) entry which is preliminary data.</text>
</comment>
<evidence type="ECO:0008006" key="6">
    <source>
        <dbReference type="Google" id="ProtNLM"/>
    </source>
</evidence>
<gene>
    <name evidence="1" type="ORF">GPM918_LOCUS27722</name>
    <name evidence="2" type="ORF">OVA965_LOCUS33794</name>
    <name evidence="3" type="ORF">SRO942_LOCUS28097</name>
    <name evidence="4" type="ORF">TMI583_LOCUS34695</name>
</gene>
<dbReference type="EMBL" id="CAJNOK010027676">
    <property type="protein sequence ID" value="CAF1424180.1"/>
    <property type="molecule type" value="Genomic_DNA"/>
</dbReference>
<dbReference type="Gene3D" id="1.20.1260.10">
    <property type="match status" value="1"/>
</dbReference>
<dbReference type="Proteomes" id="UP000682733">
    <property type="component" value="Unassembled WGS sequence"/>
</dbReference>
<protein>
    <recommendedName>
        <fullName evidence="6">DUF2383 domain-containing protein</fullName>
    </recommendedName>
</protein>
<dbReference type="EMBL" id="CAJOBA010049447">
    <property type="protein sequence ID" value="CAF4223845.1"/>
    <property type="molecule type" value="Genomic_DNA"/>
</dbReference>
<accession>A0A815CFM2</accession>